<dbReference type="PIRSF" id="PIRSF000451">
    <property type="entry name" value="PKS_III"/>
    <property type="match status" value="1"/>
</dbReference>
<dbReference type="PANTHER" id="PTHR11877:SF99">
    <property type="entry name" value="1,3,6,8-TETRAHYDROXYNAPHTHALENE SYNTHASE"/>
    <property type="match status" value="1"/>
</dbReference>
<organism evidence="6 7">
    <name type="scientific">Bacillus spongiae</name>
    <dbReference type="NCBI Taxonomy" id="2683610"/>
    <lineage>
        <taxon>Bacteria</taxon>
        <taxon>Bacillati</taxon>
        <taxon>Bacillota</taxon>
        <taxon>Bacilli</taxon>
        <taxon>Bacillales</taxon>
        <taxon>Bacillaceae</taxon>
        <taxon>Bacillus</taxon>
    </lineage>
</organism>
<dbReference type="RefSeq" id="WP_336586691.1">
    <property type="nucleotide sequence ID" value="NZ_JBBAXC010000006.1"/>
</dbReference>
<keyword evidence="2" id="KW-0808">Transferase</keyword>
<evidence type="ECO:0000256" key="2">
    <source>
        <dbReference type="ARBA" id="ARBA00022679"/>
    </source>
</evidence>
<comment type="caution">
    <text evidence="6">The sequence shown here is derived from an EMBL/GenBank/DDBJ whole genome shotgun (WGS) entry which is preliminary data.</text>
</comment>
<dbReference type="Proteomes" id="UP001312865">
    <property type="component" value="Unassembled WGS sequence"/>
</dbReference>
<evidence type="ECO:0000256" key="1">
    <source>
        <dbReference type="ARBA" id="ARBA00005531"/>
    </source>
</evidence>
<feature type="domain" description="Chalcone/stilbene synthase C-terminal" evidence="5">
    <location>
        <begin position="221"/>
        <end position="355"/>
    </location>
</feature>
<dbReference type="SUPFAM" id="SSF53901">
    <property type="entry name" value="Thiolase-like"/>
    <property type="match status" value="2"/>
</dbReference>
<dbReference type="InterPro" id="IPR018088">
    <property type="entry name" value="Chalcone/stilbene_synthase_AS"/>
</dbReference>
<keyword evidence="7" id="KW-1185">Reference proteome</keyword>
<dbReference type="PANTHER" id="PTHR11877">
    <property type="entry name" value="HYDROXYMETHYLGLUTARYL-COA SYNTHASE"/>
    <property type="match status" value="1"/>
</dbReference>
<evidence type="ECO:0000313" key="7">
    <source>
        <dbReference type="Proteomes" id="UP001312865"/>
    </source>
</evidence>
<dbReference type="InterPro" id="IPR012328">
    <property type="entry name" value="Chalcone/stilbene_synt_C"/>
</dbReference>
<dbReference type="InterPro" id="IPR016039">
    <property type="entry name" value="Thiolase-like"/>
</dbReference>
<accession>A0ABU8HD37</accession>
<evidence type="ECO:0000259" key="4">
    <source>
        <dbReference type="Pfam" id="PF00195"/>
    </source>
</evidence>
<dbReference type="EMBL" id="JBBAXC010000006">
    <property type="protein sequence ID" value="MEI5907255.1"/>
    <property type="molecule type" value="Genomic_DNA"/>
</dbReference>
<sequence length="357" mass="39643">MPKIINVESEIPPIQITQEKAVGFAKSLFSSSFKDIDRLLPIFTHSDITTRYFVKDIDWFSKEHSFEEKNNLFIENSVELGKNCIEKIIQQTEGLNYGDIDAIITICTSGIATPTIEARIMNLLPFSPYVKRIPIWGLGCAGGAAGLARAQDYCVAYPKANVLVLTIELCSLTFQVNDRSKSNLVGTALFADGVACALVSGDKSAVLVHQNRVLPSIIGTQSILKKDSLDVMGWDIRNEGMFVVFSKNIPSLVQSWLRPNVDHFLQQYEITLNDVSNFVVHPGGKKVLDAYKVSLNVTDEQLFLARKVLKDFGNMSSATVLYVLKEHFKKSIQNGEYGLALALGPGFASELLLMRWE</sequence>
<comment type="similarity">
    <text evidence="1">Belongs to the thiolase-like superfamily. Chalcone/stilbene synthases family.</text>
</comment>
<dbReference type="InterPro" id="IPR011141">
    <property type="entry name" value="Polyketide_synthase_type-III"/>
</dbReference>
<dbReference type="Pfam" id="PF00195">
    <property type="entry name" value="Chal_sti_synt_N"/>
    <property type="match status" value="1"/>
</dbReference>
<gene>
    <name evidence="6" type="ORF">WAK64_09315</name>
</gene>
<dbReference type="Pfam" id="PF02797">
    <property type="entry name" value="Chal_sti_synt_C"/>
    <property type="match status" value="1"/>
</dbReference>
<keyword evidence="3" id="KW-0012">Acyltransferase</keyword>
<evidence type="ECO:0000256" key="3">
    <source>
        <dbReference type="ARBA" id="ARBA00023315"/>
    </source>
</evidence>
<dbReference type="InterPro" id="IPR001099">
    <property type="entry name" value="Chalcone/stilbene_synt_N"/>
</dbReference>
<feature type="domain" description="Chalcone/stilbene synthase N-terminal" evidence="4">
    <location>
        <begin position="63"/>
        <end position="202"/>
    </location>
</feature>
<name>A0ABU8HD37_9BACI</name>
<dbReference type="CDD" id="cd00831">
    <property type="entry name" value="CHS_like"/>
    <property type="match status" value="1"/>
</dbReference>
<dbReference type="Gene3D" id="3.40.47.10">
    <property type="match status" value="2"/>
</dbReference>
<evidence type="ECO:0000313" key="6">
    <source>
        <dbReference type="EMBL" id="MEI5907255.1"/>
    </source>
</evidence>
<evidence type="ECO:0000259" key="5">
    <source>
        <dbReference type="Pfam" id="PF02797"/>
    </source>
</evidence>
<proteinExistence type="inferred from homology"/>
<dbReference type="PROSITE" id="PS00441">
    <property type="entry name" value="CHALCONE_SYNTH"/>
    <property type="match status" value="1"/>
</dbReference>
<protein>
    <submittedName>
        <fullName evidence="6">3-oxoacyl-[acyl-carrier-protein] synthase III C-terminal domain-containing protein</fullName>
    </submittedName>
</protein>
<reference evidence="6 7" key="1">
    <citation type="journal article" date="2018" name="J. Microbiol.">
        <title>Bacillus spongiae sp. nov., isolated from sponge of Jeju Island.</title>
        <authorList>
            <person name="Lee G.E."/>
            <person name="Im W.T."/>
            <person name="Park J.S."/>
        </authorList>
    </citation>
    <scope>NUCLEOTIDE SEQUENCE [LARGE SCALE GENOMIC DNA]</scope>
    <source>
        <strain evidence="6 7">135PIL107-10</strain>
    </source>
</reference>